<organism evidence="1 2">
    <name type="scientific">Arachis duranensis</name>
    <name type="common">Wild peanut</name>
    <dbReference type="NCBI Taxonomy" id="130453"/>
    <lineage>
        <taxon>Eukaryota</taxon>
        <taxon>Viridiplantae</taxon>
        <taxon>Streptophyta</taxon>
        <taxon>Embryophyta</taxon>
        <taxon>Tracheophyta</taxon>
        <taxon>Spermatophyta</taxon>
        <taxon>Magnoliopsida</taxon>
        <taxon>eudicotyledons</taxon>
        <taxon>Gunneridae</taxon>
        <taxon>Pentapetalae</taxon>
        <taxon>rosids</taxon>
        <taxon>fabids</taxon>
        <taxon>Fabales</taxon>
        <taxon>Fabaceae</taxon>
        <taxon>Papilionoideae</taxon>
        <taxon>50 kb inversion clade</taxon>
        <taxon>dalbergioids sensu lato</taxon>
        <taxon>Dalbergieae</taxon>
        <taxon>Pterocarpus clade</taxon>
        <taxon>Arachis</taxon>
    </lineage>
</organism>
<dbReference type="KEGG" id="adu:107489438"/>
<reference evidence="2" key="2">
    <citation type="submission" date="2025-08" db="UniProtKB">
        <authorList>
            <consortium name="RefSeq"/>
        </authorList>
    </citation>
    <scope>IDENTIFICATION</scope>
    <source>
        <tissue evidence="2">Whole plant</tissue>
    </source>
</reference>
<dbReference type="InterPro" id="IPR043502">
    <property type="entry name" value="DNA/RNA_pol_sf"/>
</dbReference>
<dbReference type="SUPFAM" id="SSF56672">
    <property type="entry name" value="DNA/RNA polymerases"/>
    <property type="match status" value="1"/>
</dbReference>
<dbReference type="Gene3D" id="3.10.10.10">
    <property type="entry name" value="HIV Type 1 Reverse Transcriptase, subunit A, domain 1"/>
    <property type="match status" value="1"/>
</dbReference>
<dbReference type="RefSeq" id="XP_015965672.1">
    <property type="nucleotide sequence ID" value="XM_016110186.1"/>
</dbReference>
<name>A0A6P4DED0_ARADU</name>
<protein>
    <submittedName>
        <fullName evidence="2">Uncharacterized protein LOC107489438</fullName>
    </submittedName>
</protein>
<dbReference type="Proteomes" id="UP000515211">
    <property type="component" value="Chromosome 5"/>
</dbReference>
<keyword evidence="1" id="KW-1185">Reference proteome</keyword>
<sequence>MVFNVFKAMSYPRESLGECMRLDAVEALVQETLEEEELEEVSEEDPLSTSKTAAIQLTEVLIPSTLEEKKEEKEAPKLELKALPLTLKYTYLRSDKSHLVIINSALSKEQEKELIKVLQKHQNAIRWTLADLKGISPSMCMHKILLEDDVKPSIQPQRRLNPVMKEVVQKEVMKLWQAGVIYPILNSQWVSPAQVVPKKEGITVVPNERNELIPTRTVTGWKLCIDYRKLNEAMRKDRFPLPFMDQMLERLVGHAYYCFLDGYSSYNQIVVEPKD</sequence>
<accession>A0A6P4DED0</accession>
<dbReference type="OrthoDB" id="1723412at2759"/>
<dbReference type="AlphaFoldDB" id="A0A6P4DED0"/>
<reference evidence="1" key="1">
    <citation type="journal article" date="2016" name="Nat. Genet.">
        <title>The genome sequences of Arachis duranensis and Arachis ipaensis, the diploid ancestors of cultivated peanut.</title>
        <authorList>
            <person name="Bertioli D.J."/>
            <person name="Cannon S.B."/>
            <person name="Froenicke L."/>
            <person name="Huang G."/>
            <person name="Farmer A.D."/>
            <person name="Cannon E.K."/>
            <person name="Liu X."/>
            <person name="Gao D."/>
            <person name="Clevenger J."/>
            <person name="Dash S."/>
            <person name="Ren L."/>
            <person name="Moretzsohn M.C."/>
            <person name="Shirasawa K."/>
            <person name="Huang W."/>
            <person name="Vidigal B."/>
            <person name="Abernathy B."/>
            <person name="Chu Y."/>
            <person name="Niederhuth C.E."/>
            <person name="Umale P."/>
            <person name="Araujo A.C."/>
            <person name="Kozik A."/>
            <person name="Kim K.D."/>
            <person name="Burow M.D."/>
            <person name="Varshney R.K."/>
            <person name="Wang X."/>
            <person name="Zhang X."/>
            <person name="Barkley N."/>
            <person name="Guimaraes P.M."/>
            <person name="Isobe S."/>
            <person name="Guo B."/>
            <person name="Liao B."/>
            <person name="Stalker H.T."/>
            <person name="Schmitz R.J."/>
            <person name="Scheffler B.E."/>
            <person name="Leal-Bertioli S.C."/>
            <person name="Xun X."/>
            <person name="Jackson S.A."/>
            <person name="Michelmore R."/>
            <person name="Ozias-Akins P."/>
        </authorList>
    </citation>
    <scope>NUCLEOTIDE SEQUENCE [LARGE SCALE GENOMIC DNA]</scope>
    <source>
        <strain evidence="1">cv. V14167</strain>
    </source>
</reference>
<dbReference type="PANTHER" id="PTHR24559:SF444">
    <property type="entry name" value="REVERSE TRANSCRIPTASE DOMAIN-CONTAINING PROTEIN"/>
    <property type="match status" value="1"/>
</dbReference>
<dbReference type="GeneID" id="107489438"/>
<dbReference type="InterPro" id="IPR053134">
    <property type="entry name" value="RNA-dir_DNA_polymerase"/>
</dbReference>
<evidence type="ECO:0000313" key="1">
    <source>
        <dbReference type="Proteomes" id="UP000515211"/>
    </source>
</evidence>
<proteinExistence type="predicted"/>
<evidence type="ECO:0000313" key="2">
    <source>
        <dbReference type="RefSeq" id="XP_015965672.1"/>
    </source>
</evidence>
<dbReference type="PANTHER" id="PTHR24559">
    <property type="entry name" value="TRANSPOSON TY3-I GAG-POL POLYPROTEIN"/>
    <property type="match status" value="1"/>
</dbReference>
<gene>
    <name evidence="2" type="primary">LOC107489438</name>
</gene>